<dbReference type="Pfam" id="PF00135">
    <property type="entry name" value="COesterase"/>
    <property type="match status" value="1"/>
</dbReference>
<keyword evidence="4" id="KW-1015">Disulfide bond</keyword>
<dbReference type="GO" id="GO:0052689">
    <property type="term" value="F:carboxylic ester hydrolase activity"/>
    <property type="evidence" value="ECO:0007669"/>
    <property type="project" value="UniProtKB-KW"/>
</dbReference>
<dbReference type="RefSeq" id="XP_015520323.1">
    <property type="nucleotide sequence ID" value="XM_015664837.2"/>
</dbReference>
<dbReference type="InterPro" id="IPR019826">
    <property type="entry name" value="Carboxylesterase_B_AS"/>
</dbReference>
<dbReference type="Proteomes" id="UP000829291">
    <property type="component" value="Chromosome 5"/>
</dbReference>
<name>A0A6J0C1K0_NEOLC</name>
<dbReference type="InterPro" id="IPR029058">
    <property type="entry name" value="AB_hydrolase_fold"/>
</dbReference>
<evidence type="ECO:0000313" key="10">
    <source>
        <dbReference type="RefSeq" id="XP_015520323.1"/>
    </source>
</evidence>
<keyword evidence="2" id="KW-0719">Serine esterase</keyword>
<dbReference type="EC" id="3.1.1.-" evidence="6"/>
<sequence length="640" mass="71873">MTRTQLNVNKKLSNCNIGFPNEKTRLINNAADLLSVQSDRGRVIPTDSKRDFTQNSSKSRNSSYESFRISHLIFAIIFGSIVVIAIVLMIIVLWSSHPRVKTPLGIIEGHYKISSEGRRFEAYEGIPYGQPPIKEHRFRIPRPVTSWKGVRMAKKFGSPCYRWGPIPAVRGPKDAAKDSEDCLYLNVYSPITDHRKLTGRRTDLLPVIVFIHGGAFRSGSGMQYGPEYLLNEDVVLVTINYRLGPLGFLSTEDHVVPGNMGLKDQVVALRWVQDNIKSFGGNPKKVTIVGHSAGGVSVHYHYLTNITKGLFHNGISLSGTALNCWAQTENSLNKTKQLAANLGCPDSTVEDMIDCLRGQSAHNITYGAADFSPWLDNPFTPFGPVVEKGGSEFTFIDKPPIEVINTRQAQDLPWITGVVSEDGLFPGAEFVANKTRLKDLNENWLAYAPHLLDYNFTIPLKDQNGISTLIRKSYLGNRAIDSSTVNDTVRMMSDRLFGYHAAEAARLQARAGNSVLFYYFSYRGTYSFSQWFSNTDQNFGVCHGDDLAYVMHSFFNATTTKRDREMQKVLVKLWVSFASKSKPNVHWPTINSETDDFYYLYIAGPQNLSIERTRDFGRESFWHSIGFNENILPTKTPTAN</sequence>
<dbReference type="OrthoDB" id="19653at2759"/>
<evidence type="ECO:0000259" key="8">
    <source>
        <dbReference type="Pfam" id="PF00135"/>
    </source>
</evidence>
<evidence type="ECO:0000256" key="6">
    <source>
        <dbReference type="RuleBase" id="RU361235"/>
    </source>
</evidence>
<dbReference type="AlphaFoldDB" id="A0A6J0C1K0"/>
<gene>
    <name evidence="10" type="primary">LOC107224675</name>
</gene>
<feature type="domain" description="Carboxylesterase type B" evidence="8">
    <location>
        <begin position="97"/>
        <end position="598"/>
    </location>
</feature>
<keyword evidence="5" id="KW-0325">Glycoprotein</keyword>
<dbReference type="GeneID" id="107224675"/>
<evidence type="ECO:0000256" key="2">
    <source>
        <dbReference type="ARBA" id="ARBA00022487"/>
    </source>
</evidence>
<dbReference type="Gene3D" id="3.40.50.1820">
    <property type="entry name" value="alpha/beta hydrolase"/>
    <property type="match status" value="1"/>
</dbReference>
<keyword evidence="7" id="KW-0812">Transmembrane</keyword>
<evidence type="ECO:0000256" key="4">
    <source>
        <dbReference type="ARBA" id="ARBA00023157"/>
    </source>
</evidence>
<evidence type="ECO:0000256" key="7">
    <source>
        <dbReference type="SAM" id="Phobius"/>
    </source>
</evidence>
<feature type="transmembrane region" description="Helical" evidence="7">
    <location>
        <begin position="72"/>
        <end position="94"/>
    </location>
</feature>
<evidence type="ECO:0000256" key="1">
    <source>
        <dbReference type="ARBA" id="ARBA00005964"/>
    </source>
</evidence>
<keyword evidence="3 6" id="KW-0378">Hydrolase</keyword>
<comment type="similarity">
    <text evidence="1 6">Belongs to the type-B carboxylesterase/lipase family.</text>
</comment>
<dbReference type="InterPro" id="IPR002018">
    <property type="entry name" value="CarbesteraseB"/>
</dbReference>
<keyword evidence="9" id="KW-1185">Reference proteome</keyword>
<proteinExistence type="inferred from homology"/>
<keyword evidence="7" id="KW-1133">Transmembrane helix</keyword>
<evidence type="ECO:0000256" key="5">
    <source>
        <dbReference type="ARBA" id="ARBA00023180"/>
    </source>
</evidence>
<dbReference type="InParanoid" id="A0A6J0C1K0"/>
<evidence type="ECO:0000256" key="3">
    <source>
        <dbReference type="ARBA" id="ARBA00022801"/>
    </source>
</evidence>
<protein>
    <recommendedName>
        <fullName evidence="6">Carboxylic ester hydrolase</fullName>
        <ecNumber evidence="6">3.1.1.-</ecNumber>
    </recommendedName>
</protein>
<dbReference type="PROSITE" id="PS00941">
    <property type="entry name" value="CARBOXYLESTERASE_B_2"/>
    <property type="match status" value="1"/>
</dbReference>
<reference evidence="10" key="1">
    <citation type="submission" date="2025-08" db="UniProtKB">
        <authorList>
            <consortium name="RefSeq"/>
        </authorList>
    </citation>
    <scope>IDENTIFICATION</scope>
    <source>
        <tissue evidence="10">Thorax and Abdomen</tissue>
    </source>
</reference>
<dbReference type="CDD" id="cd00312">
    <property type="entry name" value="Esterase_lipase"/>
    <property type="match status" value="1"/>
</dbReference>
<keyword evidence="7" id="KW-0472">Membrane</keyword>
<dbReference type="PANTHER" id="PTHR43142:SF1">
    <property type="entry name" value="CARBOXYLIC ESTER HYDROLASE"/>
    <property type="match status" value="1"/>
</dbReference>
<dbReference type="KEGG" id="nlo:107224675"/>
<evidence type="ECO:0000313" key="9">
    <source>
        <dbReference type="Proteomes" id="UP000829291"/>
    </source>
</evidence>
<dbReference type="SUPFAM" id="SSF53474">
    <property type="entry name" value="alpha/beta-Hydrolases"/>
    <property type="match status" value="1"/>
</dbReference>
<organism evidence="10">
    <name type="scientific">Neodiprion lecontei</name>
    <name type="common">Redheaded pine sawfly</name>
    <dbReference type="NCBI Taxonomy" id="441921"/>
    <lineage>
        <taxon>Eukaryota</taxon>
        <taxon>Metazoa</taxon>
        <taxon>Ecdysozoa</taxon>
        <taxon>Arthropoda</taxon>
        <taxon>Hexapoda</taxon>
        <taxon>Insecta</taxon>
        <taxon>Pterygota</taxon>
        <taxon>Neoptera</taxon>
        <taxon>Endopterygota</taxon>
        <taxon>Hymenoptera</taxon>
        <taxon>Tenthredinoidea</taxon>
        <taxon>Diprionidae</taxon>
        <taxon>Diprioninae</taxon>
        <taxon>Neodiprion</taxon>
    </lineage>
</organism>
<dbReference type="PROSITE" id="PS00122">
    <property type="entry name" value="CARBOXYLESTERASE_B_1"/>
    <property type="match status" value="1"/>
</dbReference>
<accession>A0A6J0C1K0</accession>
<dbReference type="InterPro" id="IPR019819">
    <property type="entry name" value="Carboxylesterase_B_CS"/>
</dbReference>
<dbReference type="PANTHER" id="PTHR43142">
    <property type="entry name" value="CARBOXYLIC ESTER HYDROLASE"/>
    <property type="match status" value="1"/>
</dbReference>